<name>A0A5C5V1D2_9BACT</name>
<evidence type="ECO:0000313" key="3">
    <source>
        <dbReference type="Proteomes" id="UP000318878"/>
    </source>
</evidence>
<reference evidence="2 3" key="1">
    <citation type="submission" date="2019-02" db="EMBL/GenBank/DDBJ databases">
        <title>Deep-cultivation of Planctomycetes and their phenomic and genomic characterization uncovers novel biology.</title>
        <authorList>
            <person name="Wiegand S."/>
            <person name="Jogler M."/>
            <person name="Boedeker C."/>
            <person name="Pinto D."/>
            <person name="Vollmers J."/>
            <person name="Rivas-Marin E."/>
            <person name="Kohn T."/>
            <person name="Peeters S.H."/>
            <person name="Heuer A."/>
            <person name="Rast P."/>
            <person name="Oberbeckmann S."/>
            <person name="Bunk B."/>
            <person name="Jeske O."/>
            <person name="Meyerdierks A."/>
            <person name="Storesund J.E."/>
            <person name="Kallscheuer N."/>
            <person name="Luecker S."/>
            <person name="Lage O.M."/>
            <person name="Pohl T."/>
            <person name="Merkel B.J."/>
            <person name="Hornburger P."/>
            <person name="Mueller R.-W."/>
            <person name="Bruemmer F."/>
            <person name="Labrenz M."/>
            <person name="Spormann A.M."/>
            <person name="Op Den Camp H."/>
            <person name="Overmann J."/>
            <person name="Amann R."/>
            <person name="Jetten M.S.M."/>
            <person name="Mascher T."/>
            <person name="Medema M.H."/>
            <person name="Devos D.P."/>
            <person name="Kaster A.-K."/>
            <person name="Ovreas L."/>
            <person name="Rohde M."/>
            <person name="Galperin M.Y."/>
            <person name="Jogler C."/>
        </authorList>
    </citation>
    <scope>NUCLEOTIDE SEQUENCE [LARGE SCALE GENOMIC DNA]</scope>
    <source>
        <strain evidence="2 3">Enr8</strain>
    </source>
</reference>
<evidence type="ECO:0008006" key="4">
    <source>
        <dbReference type="Google" id="ProtNLM"/>
    </source>
</evidence>
<evidence type="ECO:0000256" key="1">
    <source>
        <dbReference type="SAM" id="SignalP"/>
    </source>
</evidence>
<evidence type="ECO:0000313" key="2">
    <source>
        <dbReference type="EMBL" id="TWT31803.1"/>
    </source>
</evidence>
<protein>
    <recommendedName>
        <fullName evidence="4">Nickel uptake substrate-specific transmembrane region</fullName>
    </recommendedName>
</protein>
<keyword evidence="1" id="KW-0732">Signal</keyword>
<proteinExistence type="predicted"/>
<feature type="chain" id="PRO_5022741102" description="Nickel uptake substrate-specific transmembrane region" evidence="1">
    <location>
        <begin position="19"/>
        <end position="158"/>
    </location>
</feature>
<dbReference type="AlphaFoldDB" id="A0A5C5V1D2"/>
<comment type="caution">
    <text evidence="2">The sequence shown here is derived from an EMBL/GenBank/DDBJ whole genome shotgun (WGS) entry which is preliminary data.</text>
</comment>
<dbReference type="RefSeq" id="WP_146434234.1">
    <property type="nucleotide sequence ID" value="NZ_SJPF01000004.1"/>
</dbReference>
<dbReference type="OrthoDB" id="291697at2"/>
<gene>
    <name evidence="2" type="ORF">Enr8_37280</name>
</gene>
<sequence length="158" mass="17103" precursor="true">MNTPLRALTTICVSIATAALVVGCSSKEDKWTRGRPPVYPANGQVMLDGQPVAEAMVTFQPVDESGKGGAARTDANGYFEAQTFEPGDGLTEGAHRVAIQKTKMVDRQGNEVTVIYEPGDAIERNFLPAKYAKYEKSDIEVQIDPVSENDLGQIQLTK</sequence>
<dbReference type="Proteomes" id="UP000318878">
    <property type="component" value="Unassembled WGS sequence"/>
</dbReference>
<feature type="signal peptide" evidence="1">
    <location>
        <begin position="1"/>
        <end position="18"/>
    </location>
</feature>
<accession>A0A5C5V1D2</accession>
<organism evidence="2 3">
    <name type="scientific">Blastopirellula retiformator</name>
    <dbReference type="NCBI Taxonomy" id="2527970"/>
    <lineage>
        <taxon>Bacteria</taxon>
        <taxon>Pseudomonadati</taxon>
        <taxon>Planctomycetota</taxon>
        <taxon>Planctomycetia</taxon>
        <taxon>Pirellulales</taxon>
        <taxon>Pirellulaceae</taxon>
        <taxon>Blastopirellula</taxon>
    </lineage>
</organism>
<keyword evidence="3" id="KW-1185">Reference proteome</keyword>
<dbReference type="EMBL" id="SJPF01000004">
    <property type="protein sequence ID" value="TWT31803.1"/>
    <property type="molecule type" value="Genomic_DNA"/>
</dbReference>
<dbReference type="PROSITE" id="PS51257">
    <property type="entry name" value="PROKAR_LIPOPROTEIN"/>
    <property type="match status" value="1"/>
</dbReference>